<dbReference type="Pfam" id="PF09229">
    <property type="entry name" value="Aha1_N"/>
    <property type="match status" value="1"/>
</dbReference>
<name>A0A699ZVW0_HAELA</name>
<reference evidence="3 4" key="1">
    <citation type="submission" date="2020-02" db="EMBL/GenBank/DDBJ databases">
        <title>Draft genome sequence of Haematococcus lacustris strain NIES-144.</title>
        <authorList>
            <person name="Morimoto D."/>
            <person name="Nakagawa S."/>
            <person name="Yoshida T."/>
            <person name="Sawayama S."/>
        </authorList>
    </citation>
    <scope>NUCLEOTIDE SEQUENCE [LARGE SCALE GENOMIC DNA]</scope>
    <source>
        <strain evidence="3 4">NIES-144</strain>
    </source>
</reference>
<dbReference type="InterPro" id="IPR036338">
    <property type="entry name" value="Aha1"/>
</dbReference>
<protein>
    <submittedName>
        <fullName evidence="3">Aha1_N domain-containing protein</fullName>
    </submittedName>
</protein>
<dbReference type="Gene3D" id="3.15.10.20">
    <property type="entry name" value="Activator of Hsp90 ATPase Aha1, N-terminal domain"/>
    <property type="match status" value="1"/>
</dbReference>
<dbReference type="Proteomes" id="UP000485058">
    <property type="component" value="Unassembled WGS sequence"/>
</dbReference>
<dbReference type="PANTHER" id="PTHR13009:SF22">
    <property type="entry name" value="LD43819P"/>
    <property type="match status" value="1"/>
</dbReference>
<dbReference type="SUPFAM" id="SSF103111">
    <property type="entry name" value="Activator of Hsp90 ATPase, Aha1"/>
    <property type="match status" value="1"/>
</dbReference>
<comment type="caution">
    <text evidence="3">The sequence shown here is derived from an EMBL/GenBank/DDBJ whole genome shotgun (WGS) entry which is preliminary data.</text>
</comment>
<dbReference type="InterPro" id="IPR015310">
    <property type="entry name" value="AHSA1-like_N"/>
</dbReference>
<dbReference type="GO" id="GO:0006457">
    <property type="term" value="P:protein folding"/>
    <property type="evidence" value="ECO:0007669"/>
    <property type="project" value="TreeGrafter"/>
</dbReference>
<proteinExistence type="inferred from homology"/>
<gene>
    <name evidence="3" type="ORF">HaLaN_17148</name>
</gene>
<evidence type="ECO:0000256" key="1">
    <source>
        <dbReference type="ARBA" id="ARBA00006817"/>
    </source>
</evidence>
<evidence type="ECO:0000259" key="2">
    <source>
        <dbReference type="SMART" id="SM01000"/>
    </source>
</evidence>
<comment type="similarity">
    <text evidence="1">Belongs to the AHA1 family.</text>
</comment>
<dbReference type="GO" id="GO:0051087">
    <property type="term" value="F:protein-folding chaperone binding"/>
    <property type="evidence" value="ECO:0007669"/>
    <property type="project" value="InterPro"/>
</dbReference>
<sequence length="109" mass="11449">MGQTSMAGIDMTGEAAMTTRKGNRKLAVYDLKLTMAWEGTAEGEPAPVKGTVKVEEFASGSDEGDYMWEVTVEGSGAAQSAAKRAMEVAGTAQLSRLLSSLAKELEDVS</sequence>
<dbReference type="GO" id="GO:0001671">
    <property type="term" value="F:ATPase activator activity"/>
    <property type="evidence" value="ECO:0007669"/>
    <property type="project" value="InterPro"/>
</dbReference>
<dbReference type="PANTHER" id="PTHR13009">
    <property type="entry name" value="HEAT SHOCK PROTEIN 90 HSP90 CO-CHAPERONE AHA-1"/>
    <property type="match status" value="1"/>
</dbReference>
<dbReference type="GO" id="GO:0005829">
    <property type="term" value="C:cytosol"/>
    <property type="evidence" value="ECO:0007669"/>
    <property type="project" value="TreeGrafter"/>
</dbReference>
<dbReference type="EMBL" id="BLLF01001571">
    <property type="protein sequence ID" value="GFH20082.1"/>
    <property type="molecule type" value="Genomic_DNA"/>
</dbReference>
<evidence type="ECO:0000313" key="3">
    <source>
        <dbReference type="EMBL" id="GFH20082.1"/>
    </source>
</evidence>
<accession>A0A699ZVW0</accession>
<keyword evidence="4" id="KW-1185">Reference proteome</keyword>
<evidence type="ECO:0000313" key="4">
    <source>
        <dbReference type="Proteomes" id="UP000485058"/>
    </source>
</evidence>
<dbReference type="AlphaFoldDB" id="A0A699ZVW0"/>
<organism evidence="3 4">
    <name type="scientific">Haematococcus lacustris</name>
    <name type="common">Green alga</name>
    <name type="synonym">Haematococcus pluvialis</name>
    <dbReference type="NCBI Taxonomy" id="44745"/>
    <lineage>
        <taxon>Eukaryota</taxon>
        <taxon>Viridiplantae</taxon>
        <taxon>Chlorophyta</taxon>
        <taxon>core chlorophytes</taxon>
        <taxon>Chlorophyceae</taxon>
        <taxon>CS clade</taxon>
        <taxon>Chlamydomonadales</taxon>
        <taxon>Haematococcaceae</taxon>
        <taxon>Haematococcus</taxon>
    </lineage>
</organism>
<dbReference type="SMART" id="SM01000">
    <property type="entry name" value="Aha1_N"/>
    <property type="match status" value="1"/>
</dbReference>
<feature type="domain" description="Activator of Hsp90 ATPase AHSA1-like N-terminal" evidence="2">
    <location>
        <begin position="3"/>
        <end position="107"/>
    </location>
</feature>